<keyword evidence="11" id="KW-1185">Reference proteome</keyword>
<evidence type="ECO:0000256" key="7">
    <source>
        <dbReference type="ARBA" id="ARBA00023237"/>
    </source>
</evidence>
<keyword evidence="9" id="KW-0732">Signal</keyword>
<dbReference type="GO" id="GO:1990281">
    <property type="term" value="C:efflux pump complex"/>
    <property type="evidence" value="ECO:0007669"/>
    <property type="project" value="TreeGrafter"/>
</dbReference>
<protein>
    <submittedName>
        <fullName evidence="10">TolC family protein</fullName>
    </submittedName>
</protein>
<comment type="caution">
    <text evidence="10">The sequence shown here is derived from an EMBL/GenBank/DDBJ whole genome shotgun (WGS) entry which is preliminary data.</text>
</comment>
<evidence type="ECO:0000256" key="1">
    <source>
        <dbReference type="ARBA" id="ARBA00004442"/>
    </source>
</evidence>
<name>A0A5C6LJ59_9BACT</name>
<dbReference type="EMBL" id="VOHS01000068">
    <property type="protein sequence ID" value="TWV92222.1"/>
    <property type="molecule type" value="Genomic_DNA"/>
</dbReference>
<evidence type="ECO:0000256" key="4">
    <source>
        <dbReference type="ARBA" id="ARBA00022452"/>
    </source>
</evidence>
<keyword evidence="7" id="KW-0998">Cell outer membrane</keyword>
<sequence length="429" mass="48197">MRKVIIISLLSLAGLQSHAQTVSSDLKELINKSFTYFPRFSELEQSVKTEEERVTLAKTNGLPNLRGSASYRYSHPVSEMTIPINGQLSTFKIMPNSSYNTGVNASYTLWDFGVVKANVESAKRAVQYAKDNIEYNKAQMAYQVSMIYYQIVYLQKAIAIQDSVLAFLKANKEDTEIKLKHGDALRYDVLSIQSTIDQENNTRIDLENSLLKQYNLLQYSTGSATADGKDFDFMQPADNKNDALSVAQQYNPEYTLLKDRISQSEAGLDISKKAGLPSLSLNASTGFANGYMPDLNQFRYNYAGGVTLSVPIYEGARARKQRRLAQSELKEANLGMQTLNNTVQNDIKQAYTDIESNQSRLVNAREQVAAAKEAQKLAQSRYRNGTGTNLELTNASTNVQRAERSTLQYTYQLCLARLELARVLGMRYW</sequence>
<dbReference type="Proteomes" id="UP000318815">
    <property type="component" value="Unassembled WGS sequence"/>
</dbReference>
<dbReference type="InterPro" id="IPR051906">
    <property type="entry name" value="TolC-like"/>
</dbReference>
<dbReference type="OrthoDB" id="1674528at2"/>
<comment type="subcellular location">
    <subcellularLocation>
        <location evidence="1">Cell outer membrane</location>
    </subcellularLocation>
</comment>
<evidence type="ECO:0000313" key="10">
    <source>
        <dbReference type="EMBL" id="TWV92222.1"/>
    </source>
</evidence>
<dbReference type="GO" id="GO:0015562">
    <property type="term" value="F:efflux transmembrane transporter activity"/>
    <property type="evidence" value="ECO:0007669"/>
    <property type="project" value="InterPro"/>
</dbReference>
<evidence type="ECO:0000256" key="9">
    <source>
        <dbReference type="SAM" id="SignalP"/>
    </source>
</evidence>
<keyword evidence="3" id="KW-0813">Transport</keyword>
<feature type="signal peptide" evidence="9">
    <location>
        <begin position="1"/>
        <end position="19"/>
    </location>
</feature>
<feature type="chain" id="PRO_5022718170" evidence="9">
    <location>
        <begin position="20"/>
        <end position="429"/>
    </location>
</feature>
<evidence type="ECO:0000256" key="5">
    <source>
        <dbReference type="ARBA" id="ARBA00022692"/>
    </source>
</evidence>
<keyword evidence="5" id="KW-0812">Transmembrane</keyword>
<organism evidence="10 11">
    <name type="scientific">Chitinophaga pinensis</name>
    <dbReference type="NCBI Taxonomy" id="79329"/>
    <lineage>
        <taxon>Bacteria</taxon>
        <taxon>Pseudomonadati</taxon>
        <taxon>Bacteroidota</taxon>
        <taxon>Chitinophagia</taxon>
        <taxon>Chitinophagales</taxon>
        <taxon>Chitinophagaceae</taxon>
        <taxon>Chitinophaga</taxon>
    </lineage>
</organism>
<evidence type="ECO:0000256" key="3">
    <source>
        <dbReference type="ARBA" id="ARBA00022448"/>
    </source>
</evidence>
<comment type="similarity">
    <text evidence="2">Belongs to the outer membrane factor (OMF) (TC 1.B.17) family.</text>
</comment>
<dbReference type="RefSeq" id="WP_146308223.1">
    <property type="nucleotide sequence ID" value="NZ_VOHS01000068.1"/>
</dbReference>
<keyword evidence="6" id="KW-0472">Membrane</keyword>
<dbReference type="Gene3D" id="1.20.1600.10">
    <property type="entry name" value="Outer membrane efflux proteins (OEP)"/>
    <property type="match status" value="1"/>
</dbReference>
<accession>A0A5C6LJ59</accession>
<proteinExistence type="inferred from homology"/>
<reference evidence="10 11" key="1">
    <citation type="submission" date="2019-08" db="EMBL/GenBank/DDBJ databases">
        <title>Whole genome sequencing of chitin degrading bacteria Chitinophaga pinensis YS16.</title>
        <authorList>
            <person name="Singh R.P."/>
            <person name="Manchanda G."/>
            <person name="Maurya I.K."/>
            <person name="Joshi N.K."/>
            <person name="Srivastava A.K."/>
        </authorList>
    </citation>
    <scope>NUCLEOTIDE SEQUENCE [LARGE SCALE GENOMIC DNA]</scope>
    <source>
        <strain evidence="10 11">YS-16</strain>
    </source>
</reference>
<dbReference type="PANTHER" id="PTHR30026:SF20">
    <property type="entry name" value="OUTER MEMBRANE PROTEIN TOLC"/>
    <property type="match status" value="1"/>
</dbReference>
<evidence type="ECO:0000256" key="2">
    <source>
        <dbReference type="ARBA" id="ARBA00007613"/>
    </source>
</evidence>
<dbReference type="AlphaFoldDB" id="A0A5C6LJ59"/>
<gene>
    <name evidence="10" type="ORF">FEF09_28420</name>
</gene>
<evidence type="ECO:0000256" key="8">
    <source>
        <dbReference type="SAM" id="Coils"/>
    </source>
</evidence>
<dbReference type="SUPFAM" id="SSF56954">
    <property type="entry name" value="Outer membrane efflux proteins (OEP)"/>
    <property type="match status" value="1"/>
</dbReference>
<dbReference type="GO" id="GO:0009279">
    <property type="term" value="C:cell outer membrane"/>
    <property type="evidence" value="ECO:0007669"/>
    <property type="project" value="UniProtKB-SubCell"/>
</dbReference>
<evidence type="ECO:0000313" key="11">
    <source>
        <dbReference type="Proteomes" id="UP000318815"/>
    </source>
</evidence>
<keyword evidence="8" id="KW-0175">Coiled coil</keyword>
<dbReference type="GO" id="GO:0015288">
    <property type="term" value="F:porin activity"/>
    <property type="evidence" value="ECO:0007669"/>
    <property type="project" value="TreeGrafter"/>
</dbReference>
<dbReference type="InterPro" id="IPR003423">
    <property type="entry name" value="OMP_efflux"/>
</dbReference>
<feature type="coiled-coil region" evidence="8">
    <location>
        <begin position="354"/>
        <end position="381"/>
    </location>
</feature>
<keyword evidence="4" id="KW-1134">Transmembrane beta strand</keyword>
<evidence type="ECO:0000256" key="6">
    <source>
        <dbReference type="ARBA" id="ARBA00023136"/>
    </source>
</evidence>
<dbReference type="Pfam" id="PF02321">
    <property type="entry name" value="OEP"/>
    <property type="match status" value="2"/>
</dbReference>
<dbReference type="PANTHER" id="PTHR30026">
    <property type="entry name" value="OUTER MEMBRANE PROTEIN TOLC"/>
    <property type="match status" value="1"/>
</dbReference>